<feature type="domain" description="HTH cro/C1-type" evidence="2">
    <location>
        <begin position="28"/>
        <end position="71"/>
    </location>
</feature>
<dbReference type="RefSeq" id="WP_413278883.1">
    <property type="nucleotide sequence ID" value="NZ_JBHFNT010000156.1"/>
</dbReference>
<evidence type="ECO:0000313" key="4">
    <source>
        <dbReference type="Proteomes" id="UP001576780"/>
    </source>
</evidence>
<dbReference type="InterPro" id="IPR010982">
    <property type="entry name" value="Lambda_DNA-bd_dom_sf"/>
</dbReference>
<comment type="caution">
    <text evidence="3">The sequence shown here is derived from an EMBL/GenBank/DDBJ whole genome shotgun (WGS) entry which is preliminary data.</text>
</comment>
<proteinExistence type="predicted"/>
<evidence type="ECO:0000259" key="2">
    <source>
        <dbReference type="PROSITE" id="PS50943"/>
    </source>
</evidence>
<dbReference type="InterPro" id="IPR001387">
    <property type="entry name" value="Cro/C1-type_HTH"/>
</dbReference>
<evidence type="ECO:0000256" key="1">
    <source>
        <dbReference type="SAM" id="MobiDB-lite"/>
    </source>
</evidence>
<dbReference type="SUPFAM" id="SSF47413">
    <property type="entry name" value="lambda repressor-like DNA-binding domains"/>
    <property type="match status" value="1"/>
</dbReference>
<protein>
    <recommendedName>
        <fullName evidence="2">HTH cro/C1-type domain-containing protein</fullName>
    </recommendedName>
</protein>
<gene>
    <name evidence="3" type="ORF">ACE1CA_18370</name>
</gene>
<name>A0ABV4WNJ1_9CYAN</name>
<dbReference type="EMBL" id="JBHFNT010000156">
    <property type="protein sequence ID" value="MFB2836501.1"/>
    <property type="molecule type" value="Genomic_DNA"/>
</dbReference>
<accession>A0ABV4WNJ1</accession>
<dbReference type="Gene3D" id="1.10.260.40">
    <property type="entry name" value="lambda repressor-like DNA-binding domains"/>
    <property type="match status" value="1"/>
</dbReference>
<keyword evidence="4" id="KW-1185">Reference proteome</keyword>
<feature type="region of interest" description="Disordered" evidence="1">
    <location>
        <begin position="155"/>
        <end position="175"/>
    </location>
</feature>
<organism evidence="3 4">
    <name type="scientific">Floridaenema evergladense BLCC-F167</name>
    <dbReference type="NCBI Taxonomy" id="3153639"/>
    <lineage>
        <taxon>Bacteria</taxon>
        <taxon>Bacillati</taxon>
        <taxon>Cyanobacteriota</taxon>
        <taxon>Cyanophyceae</taxon>
        <taxon>Oscillatoriophycideae</taxon>
        <taxon>Aerosakkonematales</taxon>
        <taxon>Aerosakkonemataceae</taxon>
        <taxon>Floridanema</taxon>
        <taxon>Floridanema evergladense</taxon>
    </lineage>
</organism>
<dbReference type="Proteomes" id="UP001576780">
    <property type="component" value="Unassembled WGS sequence"/>
</dbReference>
<dbReference type="CDD" id="cd00093">
    <property type="entry name" value="HTH_XRE"/>
    <property type="match status" value="1"/>
</dbReference>
<evidence type="ECO:0000313" key="3">
    <source>
        <dbReference type="EMBL" id="MFB2836501.1"/>
    </source>
</evidence>
<sequence>MPEPLYPESGLLKLAQIIKLARGSRSYREFEAISGVSHATIRRLELSDVKNPDIATLANLAIHTPYTLEELIAVAQERDKVDIRPYRTAEEAMSVVDQLHHQEAARLAQMIIGRLAQMDVKIQQTPPDDGLLLQIRLMSPEQMAEVLRALANRLSPSVNHQEPPDDINTQNAEDV</sequence>
<reference evidence="3 4" key="1">
    <citation type="submission" date="2024-09" db="EMBL/GenBank/DDBJ databases">
        <title>Floridaenema gen nov. (Aerosakkonemataceae, Aerosakkonematales ord. nov., Cyanobacteria) from benthic tropical and subtropical fresh waters, with the description of four new species.</title>
        <authorList>
            <person name="Moretto J.A."/>
            <person name="Berthold D.E."/>
            <person name="Lefler F.W."/>
            <person name="Huang I.-S."/>
            <person name="Laughinghouse H. IV."/>
        </authorList>
    </citation>
    <scope>NUCLEOTIDE SEQUENCE [LARGE SCALE GENOMIC DNA]</scope>
    <source>
        <strain evidence="3 4">BLCC-F167</strain>
    </source>
</reference>
<dbReference type="PROSITE" id="PS50943">
    <property type="entry name" value="HTH_CROC1"/>
    <property type="match status" value="1"/>
</dbReference>